<name>A0ABN0ZSE3_9ACTN</name>
<keyword evidence="3" id="KW-1185">Reference proteome</keyword>
<sequence length="685" mass="73899">MNGTFIGRTAELTALSTALGEQRLVTLSGVGGVGKTRLAARAAHARRADHPDGIHIVELSPLQDPTLLAITIAENVRLADRTTRHQTEVLCEWLADKRLLLVLDTCEHLLGACGDLAELMLDAAPGLTVLVTSRQPLGRDAEHVLPLRPLSLPAPGSTDPDASDALALLRDRAEAAAPGRRLTERHAAESAELCRRLDGIPLAIELAAARLNAFTVPDLLARLHARFEVLTADSRTPRRHRTLRTTIGWSHELCEPLERLLWARLSVFRGGWTPEAVRAVCSGGPLPERRIESVLRGLAEKSVVQCERSAEPPRYRMLDTLREYGAQWLAELGETTAVRDRHAAYFRDLAKAGDVACMGASQVAWHRRLHAEHANLRAVLDFLLARGDGRAALEVAGALWFFWFGCGRQREGRGHLRRALELVPEDCPERTKGLWSHGTLALIQGDLEVAAVAGREFAEAVAGQDHPDTRHAVTYLVGGAHCLKGNQRAAYEVLDAAPQSPGDGGSYPAAWLLTRLLRHFVQLQCGQFAEAAADAAVTRAECERRGELWVRCFAGYMQATAELGMADIGSALAHAREALAGMRILEDSLCTAMILDVLAAALAAAGSGPAGARLLGVADAIWLTVGRRQFGAPELSAARADCERRLRAALGDTAYEKEFRRGLEAGAEDGVAYALGEPALLASGD</sequence>
<dbReference type="RefSeq" id="WP_346094644.1">
    <property type="nucleotide sequence ID" value="NZ_BAAABY010000014.1"/>
</dbReference>
<organism evidence="2 3">
    <name type="scientific">Streptomyces olivaceiscleroticus</name>
    <dbReference type="NCBI Taxonomy" id="68245"/>
    <lineage>
        <taxon>Bacteria</taxon>
        <taxon>Bacillati</taxon>
        <taxon>Actinomycetota</taxon>
        <taxon>Actinomycetes</taxon>
        <taxon>Kitasatosporales</taxon>
        <taxon>Streptomycetaceae</taxon>
        <taxon>Streptomyces</taxon>
    </lineage>
</organism>
<evidence type="ECO:0000313" key="3">
    <source>
        <dbReference type="Proteomes" id="UP001500909"/>
    </source>
</evidence>
<dbReference type="PANTHER" id="PTHR47691">
    <property type="entry name" value="REGULATOR-RELATED"/>
    <property type="match status" value="1"/>
</dbReference>
<dbReference type="Pfam" id="PF00931">
    <property type="entry name" value="NB-ARC"/>
    <property type="match status" value="1"/>
</dbReference>
<gene>
    <name evidence="2" type="ORF">GCM10010361_20320</name>
</gene>
<dbReference type="Proteomes" id="UP001500909">
    <property type="component" value="Unassembled WGS sequence"/>
</dbReference>
<proteinExistence type="predicted"/>
<evidence type="ECO:0000259" key="1">
    <source>
        <dbReference type="Pfam" id="PF00931"/>
    </source>
</evidence>
<dbReference type="Gene3D" id="3.40.50.300">
    <property type="entry name" value="P-loop containing nucleotide triphosphate hydrolases"/>
    <property type="match status" value="1"/>
</dbReference>
<dbReference type="InterPro" id="IPR002182">
    <property type="entry name" value="NB-ARC"/>
</dbReference>
<dbReference type="SUPFAM" id="SSF52540">
    <property type="entry name" value="P-loop containing nucleoside triphosphate hydrolases"/>
    <property type="match status" value="1"/>
</dbReference>
<dbReference type="EMBL" id="BAAABY010000014">
    <property type="protein sequence ID" value="GAA0456224.1"/>
    <property type="molecule type" value="Genomic_DNA"/>
</dbReference>
<feature type="domain" description="NB-ARC" evidence="1">
    <location>
        <begin position="21"/>
        <end position="106"/>
    </location>
</feature>
<accession>A0ABN0ZSE3</accession>
<reference evidence="2 3" key="1">
    <citation type="journal article" date="2019" name="Int. J. Syst. Evol. Microbiol.">
        <title>The Global Catalogue of Microorganisms (GCM) 10K type strain sequencing project: providing services to taxonomists for standard genome sequencing and annotation.</title>
        <authorList>
            <consortium name="The Broad Institute Genomics Platform"/>
            <consortium name="The Broad Institute Genome Sequencing Center for Infectious Disease"/>
            <person name="Wu L."/>
            <person name="Ma J."/>
        </authorList>
    </citation>
    <scope>NUCLEOTIDE SEQUENCE [LARGE SCALE GENOMIC DNA]</scope>
    <source>
        <strain evidence="2 3">JCM 4805</strain>
    </source>
</reference>
<dbReference type="InterPro" id="IPR027417">
    <property type="entry name" value="P-loop_NTPase"/>
</dbReference>
<dbReference type="PANTHER" id="PTHR47691:SF3">
    <property type="entry name" value="HTH-TYPE TRANSCRIPTIONAL REGULATOR RV0890C-RELATED"/>
    <property type="match status" value="1"/>
</dbReference>
<comment type="caution">
    <text evidence="2">The sequence shown here is derived from an EMBL/GenBank/DDBJ whole genome shotgun (WGS) entry which is preliminary data.</text>
</comment>
<evidence type="ECO:0000313" key="2">
    <source>
        <dbReference type="EMBL" id="GAA0456224.1"/>
    </source>
</evidence>
<protein>
    <recommendedName>
        <fullName evidence="1">NB-ARC domain-containing protein</fullName>
    </recommendedName>
</protein>
<dbReference type="PRINTS" id="PR00364">
    <property type="entry name" value="DISEASERSIST"/>
</dbReference>